<organism evidence="3 4">
    <name type="scientific">Aureimonas populi</name>
    <dbReference type="NCBI Taxonomy" id="1701758"/>
    <lineage>
        <taxon>Bacteria</taxon>
        <taxon>Pseudomonadati</taxon>
        <taxon>Pseudomonadota</taxon>
        <taxon>Alphaproteobacteria</taxon>
        <taxon>Hyphomicrobiales</taxon>
        <taxon>Aurantimonadaceae</taxon>
        <taxon>Aureimonas</taxon>
    </lineage>
</organism>
<dbReference type="EMBL" id="JBHUIJ010000010">
    <property type="protein sequence ID" value="MFD2237563.1"/>
    <property type="molecule type" value="Genomic_DNA"/>
</dbReference>
<proteinExistence type="inferred from homology"/>
<comment type="caution">
    <text evidence="3">The sequence shown here is derived from an EMBL/GenBank/DDBJ whole genome shotgun (WGS) entry which is preliminary data.</text>
</comment>
<keyword evidence="2 3" id="KW-0378">Hydrolase</keyword>
<dbReference type="Gene3D" id="3.40.630.10">
    <property type="entry name" value="Zn peptidases"/>
    <property type="match status" value="1"/>
</dbReference>
<dbReference type="GO" id="GO:0016787">
    <property type="term" value="F:hydrolase activity"/>
    <property type="evidence" value="ECO:0007669"/>
    <property type="project" value="UniProtKB-KW"/>
</dbReference>
<dbReference type="SUPFAM" id="SSF53187">
    <property type="entry name" value="Zn-dependent exopeptidases"/>
    <property type="match status" value="1"/>
</dbReference>
<dbReference type="Proteomes" id="UP001597371">
    <property type="component" value="Unassembled WGS sequence"/>
</dbReference>
<dbReference type="Gene3D" id="3.30.70.360">
    <property type="match status" value="1"/>
</dbReference>
<dbReference type="InterPro" id="IPR010158">
    <property type="entry name" value="Amidase_Cbmase"/>
</dbReference>
<keyword evidence="4" id="KW-1185">Reference proteome</keyword>
<gene>
    <name evidence="3" type="ORF">ACFSKQ_08805</name>
</gene>
<evidence type="ECO:0000256" key="2">
    <source>
        <dbReference type="ARBA" id="ARBA00022801"/>
    </source>
</evidence>
<dbReference type="SUPFAM" id="SSF55031">
    <property type="entry name" value="Bacterial exopeptidase dimerisation domain"/>
    <property type="match status" value="1"/>
</dbReference>
<dbReference type="PANTHER" id="PTHR32494">
    <property type="entry name" value="ALLANTOATE DEIMINASE-RELATED"/>
    <property type="match status" value="1"/>
</dbReference>
<evidence type="ECO:0000256" key="1">
    <source>
        <dbReference type="ARBA" id="ARBA00006153"/>
    </source>
</evidence>
<comment type="similarity">
    <text evidence="1">Belongs to the peptidase M20 family.</text>
</comment>
<accession>A0ABW5CNC8</accession>
<name>A0ABW5CNC8_9HYPH</name>
<dbReference type="RefSeq" id="WP_245195633.1">
    <property type="nucleotide sequence ID" value="NZ_CP072611.1"/>
</dbReference>
<evidence type="ECO:0000313" key="4">
    <source>
        <dbReference type="Proteomes" id="UP001597371"/>
    </source>
</evidence>
<protein>
    <submittedName>
        <fullName evidence="3">Zn-dependent hydrolase</fullName>
    </submittedName>
</protein>
<reference evidence="4" key="1">
    <citation type="journal article" date="2019" name="Int. J. Syst. Evol. Microbiol.">
        <title>The Global Catalogue of Microorganisms (GCM) 10K type strain sequencing project: providing services to taxonomists for standard genome sequencing and annotation.</title>
        <authorList>
            <consortium name="The Broad Institute Genomics Platform"/>
            <consortium name="The Broad Institute Genome Sequencing Center for Infectious Disease"/>
            <person name="Wu L."/>
            <person name="Ma J."/>
        </authorList>
    </citation>
    <scope>NUCLEOTIDE SEQUENCE [LARGE SCALE GENOMIC DNA]</scope>
    <source>
        <strain evidence="4">ZS-35-S2</strain>
    </source>
</reference>
<dbReference type="NCBIfam" id="TIGR01879">
    <property type="entry name" value="hydantase"/>
    <property type="match status" value="1"/>
</dbReference>
<sequence>MNLETSRIAAPPEPDIVLAERLFEELRERTGTSAGITRASYGMGEQIAHDMVRREARRLGMTCQTDAGCNLYMTLKGRGDGPAIFIGSHLDSVPFGGNFDGAAGVLAGLAVASGYRQAGVVPPQDLTVAAIRAEESTWFGASYIGSRAAFGRLTGAELDGVLRAGDLIKLGAAIDAAGGDTSEIRRGTPQLDAARIGLFIEPHIEQGPALVDANRPVGIVTGIRGSFRYRQARCIGVYAHSGATPRASRSDAALAVALLMAELDELWTRLADDGHDLVITFGQISTDPAEAAFSKIAGRVDFSVDIRSQSVETLGLMRAEFARKVAGVEARQRVRFELGRQTSSEPAMMHPEVVGGFTRIADTQRVPALVMPSGAGHDAAVFAAEGVPTGMLFIRNRNGSHNPNEAMEIADFAQACRLLSVFCLRDLRRAA</sequence>
<dbReference type="Pfam" id="PF01546">
    <property type="entry name" value="Peptidase_M20"/>
    <property type="match status" value="1"/>
</dbReference>
<dbReference type="InterPro" id="IPR002933">
    <property type="entry name" value="Peptidase_M20"/>
</dbReference>
<dbReference type="InterPro" id="IPR036264">
    <property type="entry name" value="Bact_exopeptidase_dim_dom"/>
</dbReference>
<dbReference type="PIRSF" id="PIRSF001235">
    <property type="entry name" value="Amidase_carbamoylase"/>
    <property type="match status" value="1"/>
</dbReference>
<dbReference type="PANTHER" id="PTHR32494:SF5">
    <property type="entry name" value="ALLANTOATE AMIDOHYDROLASE"/>
    <property type="match status" value="1"/>
</dbReference>
<evidence type="ECO:0000313" key="3">
    <source>
        <dbReference type="EMBL" id="MFD2237563.1"/>
    </source>
</evidence>